<dbReference type="PANTHER" id="PTHR23517">
    <property type="entry name" value="RESISTANCE PROTEIN MDTM, PUTATIVE-RELATED-RELATED"/>
    <property type="match status" value="1"/>
</dbReference>
<organism evidence="10 11">
    <name type="scientific">Ornatilinea apprima</name>
    <dbReference type="NCBI Taxonomy" id="1134406"/>
    <lineage>
        <taxon>Bacteria</taxon>
        <taxon>Bacillati</taxon>
        <taxon>Chloroflexota</taxon>
        <taxon>Anaerolineae</taxon>
        <taxon>Anaerolineales</taxon>
        <taxon>Anaerolineaceae</taxon>
        <taxon>Ornatilinea</taxon>
    </lineage>
</organism>
<feature type="transmembrane region" description="Helical" evidence="8">
    <location>
        <begin position="12"/>
        <end position="35"/>
    </location>
</feature>
<reference evidence="10 11" key="1">
    <citation type="submission" date="2015-07" db="EMBL/GenBank/DDBJ databases">
        <title>Genome sequence of Ornatilinea apprima DSM 23815.</title>
        <authorList>
            <person name="Hemp J."/>
            <person name="Ward L.M."/>
            <person name="Pace L.A."/>
            <person name="Fischer W.W."/>
        </authorList>
    </citation>
    <scope>NUCLEOTIDE SEQUENCE [LARGE SCALE GENOMIC DNA]</scope>
    <source>
        <strain evidence="10 11">P3M-1</strain>
    </source>
</reference>
<feature type="transmembrane region" description="Helical" evidence="8">
    <location>
        <begin position="253"/>
        <end position="271"/>
    </location>
</feature>
<dbReference type="InterPro" id="IPR020846">
    <property type="entry name" value="MFS_dom"/>
</dbReference>
<evidence type="ECO:0000256" key="2">
    <source>
        <dbReference type="ARBA" id="ARBA00007520"/>
    </source>
</evidence>
<keyword evidence="4" id="KW-1003">Cell membrane</keyword>
<dbReference type="Gene3D" id="1.20.1250.20">
    <property type="entry name" value="MFS general substrate transporter like domains"/>
    <property type="match status" value="2"/>
</dbReference>
<dbReference type="EMBL" id="LGCL01000016">
    <property type="protein sequence ID" value="KPL78818.1"/>
    <property type="molecule type" value="Genomic_DNA"/>
</dbReference>
<evidence type="ECO:0000256" key="8">
    <source>
        <dbReference type="SAM" id="Phobius"/>
    </source>
</evidence>
<accession>A0A0N8GNR3</accession>
<name>A0A0N8GNR3_9CHLR</name>
<evidence type="ECO:0000313" key="11">
    <source>
        <dbReference type="Proteomes" id="UP000050417"/>
    </source>
</evidence>
<dbReference type="InterPro" id="IPR050171">
    <property type="entry name" value="MFS_Transporters"/>
</dbReference>
<dbReference type="STRING" id="1134406.ADN00_06250"/>
<evidence type="ECO:0000256" key="4">
    <source>
        <dbReference type="ARBA" id="ARBA00022475"/>
    </source>
</evidence>
<dbReference type="CDD" id="cd17325">
    <property type="entry name" value="MFS_MdtG_SLC18_like"/>
    <property type="match status" value="1"/>
</dbReference>
<comment type="subcellular location">
    <subcellularLocation>
        <location evidence="1">Cell membrane</location>
        <topology evidence="1">Multi-pass membrane protein</topology>
    </subcellularLocation>
</comment>
<evidence type="ECO:0000259" key="9">
    <source>
        <dbReference type="PROSITE" id="PS50850"/>
    </source>
</evidence>
<dbReference type="Pfam" id="PF07690">
    <property type="entry name" value="MFS_1"/>
    <property type="match status" value="2"/>
</dbReference>
<sequence length="409" mass="44359">MPGKNSPTSILSILQRSIFIISLPFFLLSLILPVYGKEIGASVVEIGLFYSAFSFVTVILRPLVGLGLDRAGRRTFFLAGLGGYALTMLSFALISQVWGLVLARIIQGIASSLMWLSASAIISDVAGEDQRARSFGKITQSSSQGSILGTFLGFFLLGTASNLLPDHSTMSSWALLFLFFCLTSLPALFLALRTLPETKPLHETQPKDTPIQWSRPWVLLLMVTFVTGMSVSMISPVLIIFLQERLGVGIDTLSWAFLPMGLVWAFLPAQFGKWADRIGRKPMMLAGLAAAALSSFIVPYLGSVIALSVIWAFQAMCYAAGDPAEQALVADLTGRQQRGRAYGFYLMCADLGATIGPLGGTWLYQTYGEAIPFYVNGIILAVCALVLWAFLRIPSSPKSEQEMDQPVTA</sequence>
<dbReference type="PANTHER" id="PTHR23517:SF3">
    <property type="entry name" value="INTEGRAL MEMBRANE TRANSPORT PROTEIN"/>
    <property type="match status" value="1"/>
</dbReference>
<keyword evidence="11" id="KW-1185">Reference proteome</keyword>
<dbReference type="PROSITE" id="PS00216">
    <property type="entry name" value="SUGAR_TRANSPORT_1"/>
    <property type="match status" value="1"/>
</dbReference>
<evidence type="ECO:0000313" key="10">
    <source>
        <dbReference type="EMBL" id="KPL78818.1"/>
    </source>
</evidence>
<evidence type="ECO:0000256" key="5">
    <source>
        <dbReference type="ARBA" id="ARBA00022692"/>
    </source>
</evidence>
<evidence type="ECO:0000256" key="3">
    <source>
        <dbReference type="ARBA" id="ARBA00022448"/>
    </source>
</evidence>
<proteinExistence type="inferred from homology"/>
<dbReference type="Proteomes" id="UP000050417">
    <property type="component" value="Unassembled WGS sequence"/>
</dbReference>
<keyword evidence="3" id="KW-0813">Transport</keyword>
<dbReference type="InterPro" id="IPR001958">
    <property type="entry name" value="Tet-R_TetA/multi-R_MdtG-like"/>
</dbReference>
<feature type="transmembrane region" description="Helical" evidence="8">
    <location>
        <begin position="105"/>
        <end position="126"/>
    </location>
</feature>
<evidence type="ECO:0000256" key="7">
    <source>
        <dbReference type="ARBA" id="ARBA00023136"/>
    </source>
</evidence>
<gene>
    <name evidence="10" type="ORF">ADN00_06250</name>
</gene>
<dbReference type="PRINTS" id="PR01035">
    <property type="entry name" value="TCRTETA"/>
</dbReference>
<dbReference type="PROSITE" id="PS50850">
    <property type="entry name" value="MFS"/>
    <property type="match status" value="1"/>
</dbReference>
<dbReference type="InterPro" id="IPR005829">
    <property type="entry name" value="Sugar_transporter_CS"/>
</dbReference>
<feature type="domain" description="Major facilitator superfamily (MFS) profile" evidence="9">
    <location>
        <begin position="10"/>
        <end position="395"/>
    </location>
</feature>
<dbReference type="RefSeq" id="WP_075062104.1">
    <property type="nucleotide sequence ID" value="NZ_LGCL01000016.1"/>
</dbReference>
<dbReference type="GO" id="GO:0022857">
    <property type="term" value="F:transmembrane transporter activity"/>
    <property type="evidence" value="ECO:0007669"/>
    <property type="project" value="InterPro"/>
</dbReference>
<keyword evidence="6 8" id="KW-1133">Transmembrane helix</keyword>
<feature type="transmembrane region" description="Helical" evidence="8">
    <location>
        <begin position="170"/>
        <end position="192"/>
    </location>
</feature>
<feature type="transmembrane region" description="Helical" evidence="8">
    <location>
        <begin position="217"/>
        <end position="241"/>
    </location>
</feature>
<evidence type="ECO:0000256" key="1">
    <source>
        <dbReference type="ARBA" id="ARBA00004651"/>
    </source>
</evidence>
<feature type="transmembrane region" description="Helical" evidence="8">
    <location>
        <begin position="47"/>
        <end position="64"/>
    </location>
</feature>
<protein>
    <recommendedName>
        <fullName evidence="9">Major facilitator superfamily (MFS) profile domain-containing protein</fullName>
    </recommendedName>
</protein>
<dbReference type="InterPro" id="IPR036259">
    <property type="entry name" value="MFS_trans_sf"/>
</dbReference>
<dbReference type="OrthoDB" id="65739at2"/>
<comment type="caution">
    <text evidence="10">The sequence shown here is derived from an EMBL/GenBank/DDBJ whole genome shotgun (WGS) entry which is preliminary data.</text>
</comment>
<feature type="transmembrane region" description="Helical" evidence="8">
    <location>
        <begin position="147"/>
        <end position="164"/>
    </location>
</feature>
<comment type="similarity">
    <text evidence="2">Belongs to the major facilitator superfamily. TCR/Tet family.</text>
</comment>
<feature type="transmembrane region" description="Helical" evidence="8">
    <location>
        <begin position="370"/>
        <end position="391"/>
    </location>
</feature>
<evidence type="ECO:0000256" key="6">
    <source>
        <dbReference type="ARBA" id="ARBA00022989"/>
    </source>
</evidence>
<keyword evidence="7 8" id="KW-0472">Membrane</keyword>
<dbReference type="GO" id="GO:0005886">
    <property type="term" value="C:plasma membrane"/>
    <property type="evidence" value="ECO:0007669"/>
    <property type="project" value="UniProtKB-SubCell"/>
</dbReference>
<feature type="transmembrane region" description="Helical" evidence="8">
    <location>
        <begin position="76"/>
        <end position="99"/>
    </location>
</feature>
<dbReference type="SUPFAM" id="SSF103473">
    <property type="entry name" value="MFS general substrate transporter"/>
    <property type="match status" value="1"/>
</dbReference>
<dbReference type="InterPro" id="IPR011701">
    <property type="entry name" value="MFS"/>
</dbReference>
<feature type="transmembrane region" description="Helical" evidence="8">
    <location>
        <begin position="342"/>
        <end position="364"/>
    </location>
</feature>
<keyword evidence="5 8" id="KW-0812">Transmembrane</keyword>
<dbReference type="AlphaFoldDB" id="A0A0N8GNR3"/>